<proteinExistence type="predicted"/>
<gene>
    <name evidence="2" type="ORF">AQJ30_17545</name>
</gene>
<dbReference type="InterPro" id="IPR011009">
    <property type="entry name" value="Kinase-like_dom_sf"/>
</dbReference>
<dbReference type="Pfam" id="PF01636">
    <property type="entry name" value="APH"/>
    <property type="match status" value="2"/>
</dbReference>
<evidence type="ECO:0000259" key="1">
    <source>
        <dbReference type="Pfam" id="PF01636"/>
    </source>
</evidence>
<feature type="domain" description="Aminoglycoside phosphotransferase" evidence="1">
    <location>
        <begin position="67"/>
        <end position="289"/>
    </location>
</feature>
<dbReference type="PANTHER" id="PTHR40086:SF1">
    <property type="entry name" value="CELL CYCLE REGULATOR CCRZ"/>
    <property type="match status" value="1"/>
</dbReference>
<feature type="domain" description="Aminoglycoside phosphotransferase" evidence="1">
    <location>
        <begin position="424"/>
        <end position="659"/>
    </location>
</feature>
<dbReference type="Proteomes" id="UP000053271">
    <property type="component" value="Unassembled WGS sequence"/>
</dbReference>
<dbReference type="PANTHER" id="PTHR40086">
    <property type="entry name" value="PHOSPHOTRANSFERASE YTMP-RELATED"/>
    <property type="match status" value="1"/>
</dbReference>
<keyword evidence="2" id="KW-0808">Transferase</keyword>
<protein>
    <submittedName>
        <fullName evidence="2">Phosphotransferase enzyme family protein</fullName>
    </submittedName>
</protein>
<dbReference type="InterPro" id="IPR002575">
    <property type="entry name" value="Aminoglycoside_PTrfase"/>
</dbReference>
<dbReference type="SUPFAM" id="SSF56112">
    <property type="entry name" value="Protein kinase-like (PK-like)"/>
    <property type="match status" value="2"/>
</dbReference>
<organism evidence="2 3">
    <name type="scientific">Streptomyces longwoodensis</name>
    <dbReference type="NCBI Taxonomy" id="68231"/>
    <lineage>
        <taxon>Bacteria</taxon>
        <taxon>Bacillati</taxon>
        <taxon>Actinomycetota</taxon>
        <taxon>Actinomycetes</taxon>
        <taxon>Kitasatosporales</taxon>
        <taxon>Streptomycetaceae</taxon>
        <taxon>Streptomyces</taxon>
    </lineage>
</organism>
<dbReference type="AlphaFoldDB" id="A0A101QWX5"/>
<dbReference type="EMBL" id="LMWS01000019">
    <property type="protein sequence ID" value="KUN37457.1"/>
    <property type="molecule type" value="Genomic_DNA"/>
</dbReference>
<dbReference type="InterPro" id="IPR052077">
    <property type="entry name" value="CcrZ_PhaseVar_Mediator"/>
</dbReference>
<reference evidence="2 3" key="1">
    <citation type="submission" date="2015-10" db="EMBL/GenBank/DDBJ databases">
        <title>Draft genome sequence of Streptomyces longwoodensis DSM 41677, type strain for the species Streptomyces longwoodensis.</title>
        <authorList>
            <person name="Ruckert C."/>
            <person name="Winkler A."/>
            <person name="Kalinowski J."/>
            <person name="Kampfer P."/>
            <person name="Glaeser S."/>
        </authorList>
    </citation>
    <scope>NUCLEOTIDE SEQUENCE [LARGE SCALE GENOMIC DNA]</scope>
    <source>
        <strain evidence="2 3">DSM 41677</strain>
    </source>
</reference>
<keyword evidence="3" id="KW-1185">Reference proteome</keyword>
<comment type="caution">
    <text evidence="2">The sequence shown here is derived from an EMBL/GenBank/DDBJ whole genome shotgun (WGS) entry which is preliminary data.</text>
</comment>
<name>A0A101QWX5_9ACTN</name>
<accession>A0A101QWX5</accession>
<dbReference type="Gene3D" id="3.90.1200.10">
    <property type="match status" value="2"/>
</dbReference>
<dbReference type="STRING" id="68231.AQJ30_17545"/>
<dbReference type="GeneID" id="91426405"/>
<sequence length="733" mass="80824">MVDPSVPLSLLGERPADDGTASVLLCGFADTAASTGRAASGHHNRNYVLPVTPAVAPLLRRPPGTPVTVRVPRSDAPSVVIRTWHDEAAVLRAVHAALPHTPECLAEQPGFAVHSYVEGAPLSALCPGDKPVDSLLVQELAGLLAGTALVPPETLPPLPDDWPADHTDSRGFLRTLAGLADRQVRRANEADFGGLFADLGIPAGALLSFAENLPALTRRPYGLLHGDLHRDNLIVSYAGDPPLVCLDWELATYGDPLHDLATHLVRMRYPDHQRPEVIEAWARAMGEVRPAAVDGLDRDLRHYLAFEHAQSVYPDIMRTARSLETSPTRRRLDEATVEVRRALLTAQRPLRLRVLPPAGEIEQALLRWLAARGHDPAGIVGAGRDRVPAWRPDERLPGTPGFRREHVEEVLAAEAVAPAHRVFEGSAHRNVVVQPSNGRPPVVVRRRLPGAPRRERSYLSEHAVLRAIEASKIPVSAPRALALGTSHGDDHFAVHTYVGTHPDQPPVHPVRGLRPREADGLVDQLCALTEVDYRHLDPTAGEGRFHTWLTEQLVLLVRHLSPQTGQLARGLGLPGPRVLRQVLLRHRVTERTPTLLHGDLNPWNLVCRPDRLGVTLIDWEMAVVGDPLYDLVRHLHLTPTRPEIRERLFRRWEARMPPQHTVNWREDWRVYRWLELIRSAYLDLDRLVTGAGLDAPNVRRAVDSYAGTLTAATAALGRPLPAPANPYLLRALT</sequence>
<evidence type="ECO:0000313" key="2">
    <source>
        <dbReference type="EMBL" id="KUN37457.1"/>
    </source>
</evidence>
<evidence type="ECO:0000313" key="3">
    <source>
        <dbReference type="Proteomes" id="UP000053271"/>
    </source>
</evidence>
<dbReference type="RefSeq" id="WP_067234542.1">
    <property type="nucleotide sequence ID" value="NZ_KQ948553.1"/>
</dbReference>
<dbReference type="GO" id="GO:0016740">
    <property type="term" value="F:transferase activity"/>
    <property type="evidence" value="ECO:0007669"/>
    <property type="project" value="UniProtKB-KW"/>
</dbReference>